<dbReference type="AlphaFoldDB" id="A0A5B7I1V3"/>
<name>A0A5B7I1V3_PORTR</name>
<keyword evidence="2" id="KW-1185">Reference proteome</keyword>
<dbReference type="InterPro" id="IPR006118">
    <property type="entry name" value="Recombinase_CS"/>
</dbReference>
<dbReference type="Proteomes" id="UP000324222">
    <property type="component" value="Unassembled WGS sequence"/>
</dbReference>
<gene>
    <name evidence="1" type="ORF">E2C01_069814</name>
</gene>
<organism evidence="1 2">
    <name type="scientific">Portunus trituberculatus</name>
    <name type="common">Swimming crab</name>
    <name type="synonym">Neptunus trituberculatus</name>
    <dbReference type="NCBI Taxonomy" id="210409"/>
    <lineage>
        <taxon>Eukaryota</taxon>
        <taxon>Metazoa</taxon>
        <taxon>Ecdysozoa</taxon>
        <taxon>Arthropoda</taxon>
        <taxon>Crustacea</taxon>
        <taxon>Multicrustacea</taxon>
        <taxon>Malacostraca</taxon>
        <taxon>Eumalacostraca</taxon>
        <taxon>Eucarida</taxon>
        <taxon>Decapoda</taxon>
        <taxon>Pleocyemata</taxon>
        <taxon>Brachyura</taxon>
        <taxon>Eubrachyura</taxon>
        <taxon>Portunoidea</taxon>
        <taxon>Portunidae</taxon>
        <taxon>Portuninae</taxon>
        <taxon>Portunus</taxon>
    </lineage>
</organism>
<comment type="caution">
    <text evidence="1">The sequence shown here is derived from an EMBL/GenBank/DDBJ whole genome shotgun (WGS) entry which is preliminary data.</text>
</comment>
<evidence type="ECO:0000313" key="2">
    <source>
        <dbReference type="Proteomes" id="UP000324222"/>
    </source>
</evidence>
<reference evidence="1 2" key="1">
    <citation type="submission" date="2019-05" db="EMBL/GenBank/DDBJ databases">
        <title>Another draft genome of Portunus trituberculatus and its Hox gene families provides insights of decapod evolution.</title>
        <authorList>
            <person name="Jeong J.-H."/>
            <person name="Song I."/>
            <person name="Kim S."/>
            <person name="Choi T."/>
            <person name="Kim D."/>
            <person name="Ryu S."/>
            <person name="Kim W."/>
        </authorList>
    </citation>
    <scope>NUCLEOTIDE SEQUENCE [LARGE SCALE GENOMIC DNA]</scope>
    <source>
        <tissue evidence="1">Muscle</tissue>
    </source>
</reference>
<sequence>MKPRNIEEYVSYIRVSTHCQQQRARQGSKPHASDLQSLKKFRNKLRDLPNPPLTNLVNASLMSRNALLLSKGEVTLGENRNSPLK</sequence>
<accession>A0A5B7I1V3</accession>
<proteinExistence type="predicted"/>
<protein>
    <submittedName>
        <fullName evidence="1">Uncharacterized protein</fullName>
    </submittedName>
</protein>
<dbReference type="GO" id="GO:0000150">
    <property type="term" value="F:DNA strand exchange activity"/>
    <property type="evidence" value="ECO:0007669"/>
    <property type="project" value="InterPro"/>
</dbReference>
<dbReference type="EMBL" id="VSRR010041095">
    <property type="protein sequence ID" value="MPC75427.1"/>
    <property type="molecule type" value="Genomic_DNA"/>
</dbReference>
<evidence type="ECO:0000313" key="1">
    <source>
        <dbReference type="EMBL" id="MPC75427.1"/>
    </source>
</evidence>
<dbReference type="PROSITE" id="PS00397">
    <property type="entry name" value="RECOMBINASES_1"/>
    <property type="match status" value="1"/>
</dbReference>